<dbReference type="Pfam" id="PF08241">
    <property type="entry name" value="Methyltransf_11"/>
    <property type="match status" value="1"/>
</dbReference>
<dbReference type="Proteomes" id="UP000185478">
    <property type="component" value="Chromosome"/>
</dbReference>
<feature type="domain" description="Methyltransferase type 11" evidence="1">
    <location>
        <begin position="62"/>
        <end position="158"/>
    </location>
</feature>
<dbReference type="GO" id="GO:0032259">
    <property type="term" value="P:methylation"/>
    <property type="evidence" value="ECO:0007669"/>
    <property type="project" value="UniProtKB-KW"/>
</dbReference>
<dbReference type="PANTHER" id="PTHR43591:SF24">
    <property type="entry name" value="2-METHOXY-6-POLYPRENYL-1,4-BENZOQUINOL METHYLASE, MITOCHONDRIAL"/>
    <property type="match status" value="1"/>
</dbReference>
<evidence type="ECO:0000259" key="1">
    <source>
        <dbReference type="Pfam" id="PF08241"/>
    </source>
</evidence>
<dbReference type="InterPro" id="IPR013216">
    <property type="entry name" value="Methyltransf_11"/>
</dbReference>
<dbReference type="GO" id="GO:0008757">
    <property type="term" value="F:S-adenosylmethionine-dependent methyltransferase activity"/>
    <property type="evidence" value="ECO:0007669"/>
    <property type="project" value="InterPro"/>
</dbReference>
<sequence>MSDAESAAANRYWWDLDADNYHEEHPSYLGANNPHGEFFWCPEQLHEKDARLLGDVTKATVLEIGCGSAPCSRWLAHDGVGHIVACDISLNMLRHATSGNNQLCGTNLIQADATHLPFADASFDVVFSAFGAIPFISDTANLMKEIARVLIPGGRFVFSVTHPMRWIFPDNPGQPGLTVYTSYFDRGGYVERDPDTGVATYVEHHRTIGDRVRELVAAGFVLDDIIEPEWPSHLEETWGQWSKLRGELFPGTAIFVAHLPQPT</sequence>
<dbReference type="InterPro" id="IPR029063">
    <property type="entry name" value="SAM-dependent_MTases_sf"/>
</dbReference>
<dbReference type="KEGG" id="caqu:CAQU_05775"/>
<keyword evidence="3" id="KW-1185">Reference proteome</keyword>
<dbReference type="EMBL" id="CP009245">
    <property type="protein sequence ID" value="APT84658.1"/>
    <property type="molecule type" value="Genomic_DNA"/>
</dbReference>
<reference evidence="2 3" key="1">
    <citation type="submission" date="2014-08" db="EMBL/GenBank/DDBJ databases">
        <title>Complete genome sequence of Corynebacterium aquilae S-613T(T) (=DSM 44791(T)), isolated from the choana of a healthy golden eagle.</title>
        <authorList>
            <person name="Ruckert C."/>
            <person name="Albersmeier A."/>
            <person name="Winkler A."/>
            <person name="Kalinowski J."/>
        </authorList>
    </citation>
    <scope>NUCLEOTIDE SEQUENCE [LARGE SCALE GENOMIC DNA]</scope>
    <source>
        <strain evidence="2 3">S-613</strain>
    </source>
</reference>
<organism evidence="2 3">
    <name type="scientific">Corynebacterium aquilae DSM 44791</name>
    <dbReference type="NCBI Taxonomy" id="1431546"/>
    <lineage>
        <taxon>Bacteria</taxon>
        <taxon>Bacillati</taxon>
        <taxon>Actinomycetota</taxon>
        <taxon>Actinomycetes</taxon>
        <taxon>Mycobacteriales</taxon>
        <taxon>Corynebacteriaceae</taxon>
        <taxon>Corynebacterium</taxon>
    </lineage>
</organism>
<proteinExistence type="predicted"/>
<dbReference type="PANTHER" id="PTHR43591">
    <property type="entry name" value="METHYLTRANSFERASE"/>
    <property type="match status" value="1"/>
</dbReference>
<evidence type="ECO:0000313" key="3">
    <source>
        <dbReference type="Proteomes" id="UP000185478"/>
    </source>
</evidence>
<keyword evidence="2" id="KW-0808">Transferase</keyword>
<dbReference type="CDD" id="cd02440">
    <property type="entry name" value="AdoMet_MTases"/>
    <property type="match status" value="1"/>
</dbReference>
<dbReference type="Gene3D" id="3.40.50.150">
    <property type="entry name" value="Vaccinia Virus protein VP39"/>
    <property type="match status" value="1"/>
</dbReference>
<accession>A0A1L7CFP9</accession>
<keyword evidence="2" id="KW-0489">Methyltransferase</keyword>
<evidence type="ECO:0000313" key="2">
    <source>
        <dbReference type="EMBL" id="APT84658.1"/>
    </source>
</evidence>
<protein>
    <submittedName>
        <fullName evidence="2">SAM-dependent methyltransferase</fullName>
    </submittedName>
</protein>
<dbReference type="AlphaFoldDB" id="A0A1L7CFP9"/>
<gene>
    <name evidence="2" type="ORF">CAQU_05775</name>
</gene>
<dbReference type="SUPFAM" id="SSF53335">
    <property type="entry name" value="S-adenosyl-L-methionine-dependent methyltransferases"/>
    <property type="match status" value="1"/>
</dbReference>
<name>A0A1L7CFP9_9CORY</name>